<dbReference type="SMART" id="SM00829">
    <property type="entry name" value="PKS_ER"/>
    <property type="match status" value="1"/>
</dbReference>
<organism evidence="2 3">
    <name type="scientific">Byssothecium circinans</name>
    <dbReference type="NCBI Taxonomy" id="147558"/>
    <lineage>
        <taxon>Eukaryota</taxon>
        <taxon>Fungi</taxon>
        <taxon>Dikarya</taxon>
        <taxon>Ascomycota</taxon>
        <taxon>Pezizomycotina</taxon>
        <taxon>Dothideomycetes</taxon>
        <taxon>Pleosporomycetidae</taxon>
        <taxon>Pleosporales</taxon>
        <taxon>Massarineae</taxon>
        <taxon>Massarinaceae</taxon>
        <taxon>Byssothecium</taxon>
    </lineage>
</organism>
<dbReference type="GO" id="GO:0016491">
    <property type="term" value="F:oxidoreductase activity"/>
    <property type="evidence" value="ECO:0007669"/>
    <property type="project" value="InterPro"/>
</dbReference>
<gene>
    <name evidence="2" type="ORF">CC80DRAFT_246107</name>
</gene>
<dbReference type="InterPro" id="IPR020843">
    <property type="entry name" value="ER"/>
</dbReference>
<dbReference type="Pfam" id="PF08240">
    <property type="entry name" value="ADH_N"/>
    <property type="match status" value="1"/>
</dbReference>
<dbReference type="InterPro" id="IPR011032">
    <property type="entry name" value="GroES-like_sf"/>
</dbReference>
<evidence type="ECO:0000259" key="1">
    <source>
        <dbReference type="SMART" id="SM00829"/>
    </source>
</evidence>
<dbReference type="Pfam" id="PF13602">
    <property type="entry name" value="ADH_zinc_N_2"/>
    <property type="match status" value="1"/>
</dbReference>
<dbReference type="InterPro" id="IPR013154">
    <property type="entry name" value="ADH-like_N"/>
</dbReference>
<accession>A0A6A5TEH2</accession>
<name>A0A6A5TEH2_9PLEO</name>
<dbReference type="InterPro" id="IPR036291">
    <property type="entry name" value="NAD(P)-bd_dom_sf"/>
</dbReference>
<dbReference type="Proteomes" id="UP000800035">
    <property type="component" value="Unassembled WGS sequence"/>
</dbReference>
<dbReference type="PANTHER" id="PTHR43677:SF4">
    <property type="entry name" value="QUINONE OXIDOREDUCTASE-LIKE PROTEIN 2"/>
    <property type="match status" value="1"/>
</dbReference>
<protein>
    <submittedName>
        <fullName evidence="2">GroES-like protein</fullName>
    </submittedName>
</protein>
<sequence length="342" mass="37463">MSTTIRKALIPTFGDASVVKIVDAEIEAPKSKEVQVKILYSGMGGADITMRMGKYPQQKSAPLTPGYCLVGRVLVNGPSSTKFQQGALVASMTKYDSVAERANVAEKYLVLVPEGLDLEQATAMVLDWNTAYGMCYRCAKVKKGSRVFIHGLSGAVGFAIFTFCKLQGAEIYGTASQSKHAELRELGANPFVYTDKNWMMAMNAIGGAHIVFDPLGFESWDESWSILAPKSEGGGHLIGYGGNYHVLKGEEPRSQIPGIAKLLARNAVPFCPNHTSFYYIDKDQATFEPELKELFQMCERGEIKAPIKKRWTLETYPEAHRTWNQSNALGSVVVKIADDAGT</sequence>
<dbReference type="Gene3D" id="3.40.50.720">
    <property type="entry name" value="NAD(P)-binding Rossmann-like Domain"/>
    <property type="match status" value="1"/>
</dbReference>
<dbReference type="OrthoDB" id="203908at2759"/>
<dbReference type="InterPro" id="IPR051397">
    <property type="entry name" value="Zn-ADH-like_protein"/>
</dbReference>
<proteinExistence type="predicted"/>
<dbReference type="CDD" id="cd08273">
    <property type="entry name" value="MDR8"/>
    <property type="match status" value="1"/>
</dbReference>
<dbReference type="SUPFAM" id="SSF51735">
    <property type="entry name" value="NAD(P)-binding Rossmann-fold domains"/>
    <property type="match status" value="1"/>
</dbReference>
<dbReference type="PANTHER" id="PTHR43677">
    <property type="entry name" value="SHORT-CHAIN DEHYDROGENASE/REDUCTASE"/>
    <property type="match status" value="1"/>
</dbReference>
<dbReference type="AlphaFoldDB" id="A0A6A5TEH2"/>
<dbReference type="SUPFAM" id="SSF50129">
    <property type="entry name" value="GroES-like"/>
    <property type="match status" value="1"/>
</dbReference>
<dbReference type="GO" id="GO:0005739">
    <property type="term" value="C:mitochondrion"/>
    <property type="evidence" value="ECO:0007669"/>
    <property type="project" value="TreeGrafter"/>
</dbReference>
<evidence type="ECO:0000313" key="2">
    <source>
        <dbReference type="EMBL" id="KAF1950149.1"/>
    </source>
</evidence>
<reference evidence="2" key="1">
    <citation type="journal article" date="2020" name="Stud. Mycol.">
        <title>101 Dothideomycetes genomes: a test case for predicting lifestyles and emergence of pathogens.</title>
        <authorList>
            <person name="Haridas S."/>
            <person name="Albert R."/>
            <person name="Binder M."/>
            <person name="Bloem J."/>
            <person name="Labutti K."/>
            <person name="Salamov A."/>
            <person name="Andreopoulos B."/>
            <person name="Baker S."/>
            <person name="Barry K."/>
            <person name="Bills G."/>
            <person name="Bluhm B."/>
            <person name="Cannon C."/>
            <person name="Castanera R."/>
            <person name="Culley D."/>
            <person name="Daum C."/>
            <person name="Ezra D."/>
            <person name="Gonzalez J."/>
            <person name="Henrissat B."/>
            <person name="Kuo A."/>
            <person name="Liang C."/>
            <person name="Lipzen A."/>
            <person name="Lutzoni F."/>
            <person name="Magnuson J."/>
            <person name="Mondo S."/>
            <person name="Nolan M."/>
            <person name="Ohm R."/>
            <person name="Pangilinan J."/>
            <person name="Park H.-J."/>
            <person name="Ramirez L."/>
            <person name="Alfaro M."/>
            <person name="Sun H."/>
            <person name="Tritt A."/>
            <person name="Yoshinaga Y."/>
            <person name="Zwiers L.-H."/>
            <person name="Turgeon B."/>
            <person name="Goodwin S."/>
            <person name="Spatafora J."/>
            <person name="Crous P."/>
            <person name="Grigoriev I."/>
        </authorList>
    </citation>
    <scope>NUCLEOTIDE SEQUENCE</scope>
    <source>
        <strain evidence="2">CBS 675.92</strain>
    </source>
</reference>
<dbReference type="EMBL" id="ML977028">
    <property type="protein sequence ID" value="KAF1950149.1"/>
    <property type="molecule type" value="Genomic_DNA"/>
</dbReference>
<feature type="domain" description="Enoyl reductase (ER)" evidence="1">
    <location>
        <begin position="14"/>
        <end position="334"/>
    </location>
</feature>
<keyword evidence="3" id="KW-1185">Reference proteome</keyword>
<evidence type="ECO:0000313" key="3">
    <source>
        <dbReference type="Proteomes" id="UP000800035"/>
    </source>
</evidence>
<dbReference type="Gene3D" id="3.90.180.10">
    <property type="entry name" value="Medium-chain alcohol dehydrogenases, catalytic domain"/>
    <property type="match status" value="1"/>
</dbReference>